<dbReference type="InterPro" id="IPR017871">
    <property type="entry name" value="ABC_transporter-like_CS"/>
</dbReference>
<feature type="domain" description="ABC transporter" evidence="5">
    <location>
        <begin position="1"/>
        <end position="216"/>
    </location>
</feature>
<dbReference type="PANTHER" id="PTHR43423">
    <property type="entry name" value="ABC TRANSPORTER I FAMILY MEMBER 17"/>
    <property type="match status" value="1"/>
</dbReference>
<dbReference type="PROSITE" id="PS00211">
    <property type="entry name" value="ABC_TRANSPORTER_1"/>
    <property type="match status" value="1"/>
</dbReference>
<organism evidence="6 7">
    <name type="scientific">Corynebacterium mendelii</name>
    <dbReference type="NCBI Taxonomy" id="2765362"/>
    <lineage>
        <taxon>Bacteria</taxon>
        <taxon>Bacillati</taxon>
        <taxon>Actinomycetota</taxon>
        <taxon>Actinomycetes</taxon>
        <taxon>Mycobacteriales</taxon>
        <taxon>Corynebacteriaceae</taxon>
        <taxon>Corynebacterium</taxon>
    </lineage>
</organism>
<dbReference type="Pfam" id="PF00005">
    <property type="entry name" value="ABC_tran"/>
    <property type="match status" value="1"/>
</dbReference>
<keyword evidence="4" id="KW-1278">Translocase</keyword>
<comment type="caution">
    <text evidence="6">The sequence shown here is derived from an EMBL/GenBank/DDBJ whole genome shotgun (WGS) entry which is preliminary data.</text>
</comment>
<keyword evidence="7" id="KW-1185">Reference proteome</keyword>
<gene>
    <name evidence="6" type="ORF">JZY06_04920</name>
</gene>
<reference evidence="6" key="1">
    <citation type="submission" date="2021-03" db="EMBL/GenBank/DDBJ databases">
        <authorList>
            <person name="Sun Q."/>
        </authorList>
    </citation>
    <scope>NUCLEOTIDE SEQUENCE</scope>
    <source>
        <strain evidence="6">CCM 8862</strain>
    </source>
</reference>
<evidence type="ECO:0000313" key="6">
    <source>
        <dbReference type="EMBL" id="MBN9643961.1"/>
    </source>
</evidence>
<dbReference type="PANTHER" id="PTHR43423:SF1">
    <property type="entry name" value="ABC TRANSPORTER I FAMILY MEMBER 17"/>
    <property type="match status" value="1"/>
</dbReference>
<evidence type="ECO:0000256" key="1">
    <source>
        <dbReference type="ARBA" id="ARBA00022448"/>
    </source>
</evidence>
<evidence type="ECO:0000256" key="3">
    <source>
        <dbReference type="ARBA" id="ARBA00022840"/>
    </source>
</evidence>
<evidence type="ECO:0000313" key="7">
    <source>
        <dbReference type="Proteomes" id="UP000664332"/>
    </source>
</evidence>
<dbReference type="SMART" id="SM00382">
    <property type="entry name" value="AAA"/>
    <property type="match status" value="1"/>
</dbReference>
<dbReference type="InterPro" id="IPR027417">
    <property type="entry name" value="P-loop_NTPase"/>
</dbReference>
<dbReference type="Gene3D" id="3.40.50.300">
    <property type="entry name" value="P-loop containing nucleotide triphosphate hydrolases"/>
    <property type="match status" value="1"/>
</dbReference>
<evidence type="ECO:0000256" key="2">
    <source>
        <dbReference type="ARBA" id="ARBA00022741"/>
    </source>
</evidence>
<dbReference type="GO" id="GO:0005524">
    <property type="term" value="F:ATP binding"/>
    <property type="evidence" value="ECO:0007669"/>
    <property type="project" value="UniProtKB-KW"/>
</dbReference>
<dbReference type="PROSITE" id="PS50893">
    <property type="entry name" value="ABC_TRANSPORTER_2"/>
    <property type="match status" value="1"/>
</dbReference>
<dbReference type="InterPro" id="IPR003593">
    <property type="entry name" value="AAA+_ATPase"/>
</dbReference>
<keyword evidence="2" id="KW-0547">Nucleotide-binding</keyword>
<name>A0A939E005_9CORY</name>
<dbReference type="AlphaFoldDB" id="A0A939E005"/>
<evidence type="ECO:0000256" key="4">
    <source>
        <dbReference type="ARBA" id="ARBA00022967"/>
    </source>
</evidence>
<accession>A0A939E005</accession>
<evidence type="ECO:0000259" key="5">
    <source>
        <dbReference type="PROSITE" id="PS50893"/>
    </source>
</evidence>
<dbReference type="InterPro" id="IPR003439">
    <property type="entry name" value="ABC_transporter-like_ATP-bd"/>
</dbReference>
<dbReference type="SUPFAM" id="SSF52540">
    <property type="entry name" value="P-loop containing nucleoside triphosphate hydrolases"/>
    <property type="match status" value="1"/>
</dbReference>
<protein>
    <submittedName>
        <fullName evidence="6">ATP-binding cassette domain-containing protein</fullName>
    </submittedName>
</protein>
<keyword evidence="3 6" id="KW-0067">ATP-binding</keyword>
<sequence>MVTDELFRLRDVVVGGIIDISDLVITAGVSCVTGGSGAGKTTMVKLLNGMVTPDRGTVSYRGTDLAATDIVRLRRTVVMLGQHPVVFAGTIADNVRIGCRWAGHPVPDDGQVGQLLCSLGLKVNPADDPGGLSGGEIQRLCLARVLAMNPEVLIADEPSAALDGSSEQLVAGAINRWRRATGASVVVVTHSPALVEMLGGTTIRMAAGTVVGEDAP</sequence>
<dbReference type="Proteomes" id="UP000664332">
    <property type="component" value="Unassembled WGS sequence"/>
</dbReference>
<keyword evidence="1" id="KW-0813">Transport</keyword>
<dbReference type="GO" id="GO:0016887">
    <property type="term" value="F:ATP hydrolysis activity"/>
    <property type="evidence" value="ECO:0007669"/>
    <property type="project" value="InterPro"/>
</dbReference>
<proteinExistence type="predicted"/>
<dbReference type="EMBL" id="JAFLEQ010000008">
    <property type="protein sequence ID" value="MBN9643961.1"/>
    <property type="molecule type" value="Genomic_DNA"/>
</dbReference>